<keyword evidence="3" id="KW-1185">Reference proteome</keyword>
<dbReference type="GO" id="GO:0009279">
    <property type="term" value="C:cell outer membrane"/>
    <property type="evidence" value="ECO:0007669"/>
    <property type="project" value="TreeGrafter"/>
</dbReference>
<reference evidence="2" key="1">
    <citation type="journal article" date="2014" name="Int. J. Syst. Evol. Microbiol.">
        <title>Complete genome sequence of Corynebacterium casei LMG S-19264T (=DSM 44701T), isolated from a smear-ripened cheese.</title>
        <authorList>
            <consortium name="US DOE Joint Genome Institute (JGI-PGF)"/>
            <person name="Walter F."/>
            <person name="Albersmeier A."/>
            <person name="Kalinowski J."/>
            <person name="Ruckert C."/>
        </authorList>
    </citation>
    <scope>NUCLEOTIDE SEQUENCE</scope>
    <source>
        <strain evidence="2">CGMCC 1.15448</strain>
    </source>
</reference>
<dbReference type="Pfam" id="PF19838">
    <property type="entry name" value="LptD_2"/>
    <property type="match status" value="1"/>
</dbReference>
<organism evidence="2 3">
    <name type="scientific">Puia dinghuensis</name>
    <dbReference type="NCBI Taxonomy" id="1792502"/>
    <lineage>
        <taxon>Bacteria</taxon>
        <taxon>Pseudomonadati</taxon>
        <taxon>Bacteroidota</taxon>
        <taxon>Chitinophagia</taxon>
        <taxon>Chitinophagales</taxon>
        <taxon>Chitinophagaceae</taxon>
        <taxon>Puia</taxon>
    </lineage>
</organism>
<dbReference type="EMBL" id="BMJC01000002">
    <property type="protein sequence ID" value="GGA96393.1"/>
    <property type="molecule type" value="Genomic_DNA"/>
</dbReference>
<feature type="domain" description="LPS-assembly protein LptD central" evidence="1">
    <location>
        <begin position="185"/>
        <end position="663"/>
    </location>
</feature>
<evidence type="ECO:0000259" key="1">
    <source>
        <dbReference type="Pfam" id="PF19838"/>
    </source>
</evidence>
<accession>A0A8J2UBZ3</accession>
<dbReference type="PANTHER" id="PTHR30189">
    <property type="entry name" value="LPS-ASSEMBLY PROTEIN"/>
    <property type="match status" value="1"/>
</dbReference>
<protein>
    <recommendedName>
        <fullName evidence="1">LPS-assembly protein LptD central domain-containing protein</fullName>
    </recommendedName>
</protein>
<dbReference type="Proteomes" id="UP000607559">
    <property type="component" value="Unassembled WGS sequence"/>
</dbReference>
<dbReference type="InterPro" id="IPR050218">
    <property type="entry name" value="LptD"/>
</dbReference>
<comment type="caution">
    <text evidence="2">The sequence shown here is derived from an EMBL/GenBank/DDBJ whole genome shotgun (WGS) entry which is preliminary data.</text>
</comment>
<evidence type="ECO:0000313" key="2">
    <source>
        <dbReference type="EMBL" id="GGA96393.1"/>
    </source>
</evidence>
<evidence type="ECO:0000313" key="3">
    <source>
        <dbReference type="Proteomes" id="UP000607559"/>
    </source>
</evidence>
<dbReference type="PANTHER" id="PTHR30189:SF1">
    <property type="entry name" value="LPS-ASSEMBLY PROTEIN LPTD"/>
    <property type="match status" value="1"/>
</dbReference>
<dbReference type="AlphaFoldDB" id="A0A8J2UBZ3"/>
<gene>
    <name evidence="2" type="ORF">GCM10011511_19620</name>
</gene>
<name>A0A8J2UBZ3_9BACT</name>
<reference evidence="2" key="2">
    <citation type="submission" date="2020-09" db="EMBL/GenBank/DDBJ databases">
        <authorList>
            <person name="Sun Q."/>
            <person name="Zhou Y."/>
        </authorList>
    </citation>
    <scope>NUCLEOTIDE SEQUENCE</scope>
    <source>
        <strain evidence="2">CGMCC 1.15448</strain>
    </source>
</reference>
<dbReference type="GO" id="GO:1990351">
    <property type="term" value="C:transporter complex"/>
    <property type="evidence" value="ECO:0007669"/>
    <property type="project" value="TreeGrafter"/>
</dbReference>
<dbReference type="Gene3D" id="2.60.450.10">
    <property type="entry name" value="Lipopolysaccharide (LPS) transport protein A like domain"/>
    <property type="match status" value="1"/>
</dbReference>
<dbReference type="InterPro" id="IPR045659">
    <property type="entry name" value="LptD_2"/>
</dbReference>
<proteinExistence type="predicted"/>
<sequence>MNDVTTEKDTVLRLADSLLSARRSDTPEYKISKDTLEANIDYKASDSIVMIIPTRNITLYTNAEAKYKDADLTADHIVYDQDRNVVIAHPTVDTAGKPVGIPKMVQTDNTMTSDSIVYNIKTQKGITHNTITNSGEMFVHAEKMKKMTPEEYFGWKGIFTTCNLDTPHFAFRTNKMKIINKKFAITGPIHPEFEGVPLPIYIPFGFFPLSQGRHSGLLPPQFTANDQAGLGLEGLGYYKVFSDNFDAIFRTNLYSYGGWNLYVSPEYRVRYHFSGTMNFALQNTKLLATAGKDAYTTSKTFSFNWSHQMDQKARPGTNFNANVNVASTKYNQYLLNNPTANYTNQLSSSVTYSKTWVGKNTYNLTVSGTHNQNNSTRIVNVSMPNIAFTAPTIYPFARTTFVGAPKWYEKFGVGLNTTIAGGASFYDSLFSLKRLTDTFQWGAQNSIPLTLALPLKGAVQVSPGISFQNRLYSRKLFRKYDPVTNRVDTAGIQKGIFYANDMSFSLSLATAIFGTFQGFGKYSKLMGIRHVIRPTVSISYKPDMSGPYYYNLTTPYDTAAGATKISHVQRVSYFDGSTYGPFGEGRFGGISFGLDNHIEIKTRSKSDTSSTGVKKTTIIDGFGFNGSYNYLADSFKLSPITFYFRSTLWNSINITGGASLDPYQTDTFGFDRNKYAWQGKSFSLGRITSGNLAISTTFKSKPKDAKLEQQKQQLQQNQMPMTMEEQQAQLNYIQHNAGQFADFNIPWSLNLSMAFNFTKSEKPDYSGFQTNITSSLNFSGDFNLTDKWKIGLNGYYDLKYQKLQSITTNISRDMHCWQMTINVTPVGYSHYFNITISPKAGILQDLRINRTKYFYNE</sequence>